<dbReference type="PANTHER" id="PTHR12323:SF0">
    <property type="entry name" value="CALCIUM HOMEOSTASIS ENDOPLASMIC RETICULUM PROTEIN"/>
    <property type="match status" value="1"/>
</dbReference>
<evidence type="ECO:0000313" key="5">
    <source>
        <dbReference type="EMBL" id="CAI9099269.1"/>
    </source>
</evidence>
<dbReference type="Proteomes" id="UP001161247">
    <property type="component" value="Chromosome 3"/>
</dbReference>
<evidence type="ECO:0000259" key="4">
    <source>
        <dbReference type="Pfam" id="PF25123"/>
    </source>
</evidence>
<keyword evidence="1" id="KW-0507">mRNA processing</keyword>
<dbReference type="Gene3D" id="1.25.40.90">
    <property type="match status" value="1"/>
</dbReference>
<dbReference type="PANTHER" id="PTHR12323">
    <property type="entry name" value="SR-RELATED CTD ASSOCIATED FACTOR 6"/>
    <property type="match status" value="1"/>
</dbReference>
<protein>
    <submittedName>
        <fullName evidence="5">OLC1v1036057C1</fullName>
    </submittedName>
</protein>
<dbReference type="GO" id="GO:0006874">
    <property type="term" value="P:intracellular calcium ion homeostasis"/>
    <property type="evidence" value="ECO:0007669"/>
    <property type="project" value="TreeGrafter"/>
</dbReference>
<dbReference type="InterPro" id="IPR056922">
    <property type="entry name" value="SWAP1_C"/>
</dbReference>
<dbReference type="EMBL" id="OX459120">
    <property type="protein sequence ID" value="CAI9099269.1"/>
    <property type="molecule type" value="Genomic_DNA"/>
</dbReference>
<keyword evidence="6" id="KW-1185">Reference proteome</keyword>
<name>A0AAV1CUH2_OLDCO</name>
<dbReference type="AlphaFoldDB" id="A0AAV1CUH2"/>
<sequence>MDQQFYEKHNNTSLQKFIEYYGPRIKRRSTPHELDNEALAFRPVLGSMLARIYHNPQNKEENRSRLQKILQFWASKEVYDQETIRGPENEMIRGQPMNSFPVQRGTISPDPSASAATQLPPPTSGVTEKLQPYPLFPPCLIPGMVRKMQIGSGVPYSPMSPSDIPTVIPPSNVSPTEVLERVSKFFREIGEVNPSEGPMRGSESKDNYDDYERDSPIRKGGACSFPPPDLQVDAETGTLPDGSVEGKPGSVWGLALQPTLMRLVSTMMFTHLIGNKEAPTIIHQ</sequence>
<evidence type="ECO:0000313" key="6">
    <source>
        <dbReference type="Proteomes" id="UP001161247"/>
    </source>
</evidence>
<dbReference type="InterPro" id="IPR008942">
    <property type="entry name" value="ENTH_VHS"/>
</dbReference>
<gene>
    <name evidence="5" type="ORF">OLC1_LOCUS9323</name>
</gene>
<proteinExistence type="predicted"/>
<dbReference type="GO" id="GO:0048471">
    <property type="term" value="C:perinuclear region of cytoplasm"/>
    <property type="evidence" value="ECO:0007669"/>
    <property type="project" value="TreeGrafter"/>
</dbReference>
<accession>A0AAV1CUH2</accession>
<feature type="domain" description="SUPPRESSOR-OF-WHITE-APRICOT-like C-terminal" evidence="4">
    <location>
        <begin position="132"/>
        <end position="250"/>
    </location>
</feature>
<feature type="region of interest" description="Disordered" evidence="2">
    <location>
        <begin position="106"/>
        <end position="130"/>
    </location>
</feature>
<evidence type="ECO:0000259" key="3">
    <source>
        <dbReference type="Pfam" id="PF04818"/>
    </source>
</evidence>
<evidence type="ECO:0000256" key="1">
    <source>
        <dbReference type="ARBA" id="ARBA00022664"/>
    </source>
</evidence>
<organism evidence="5 6">
    <name type="scientific">Oldenlandia corymbosa var. corymbosa</name>
    <dbReference type="NCBI Taxonomy" id="529605"/>
    <lineage>
        <taxon>Eukaryota</taxon>
        <taxon>Viridiplantae</taxon>
        <taxon>Streptophyta</taxon>
        <taxon>Embryophyta</taxon>
        <taxon>Tracheophyta</taxon>
        <taxon>Spermatophyta</taxon>
        <taxon>Magnoliopsida</taxon>
        <taxon>eudicotyledons</taxon>
        <taxon>Gunneridae</taxon>
        <taxon>Pentapetalae</taxon>
        <taxon>asterids</taxon>
        <taxon>lamiids</taxon>
        <taxon>Gentianales</taxon>
        <taxon>Rubiaceae</taxon>
        <taxon>Rubioideae</taxon>
        <taxon>Spermacoceae</taxon>
        <taxon>Hedyotis-Oldenlandia complex</taxon>
        <taxon>Oldenlandia</taxon>
    </lineage>
</organism>
<feature type="domain" description="CID" evidence="3">
    <location>
        <begin position="36"/>
        <end position="85"/>
    </location>
</feature>
<feature type="region of interest" description="Disordered" evidence="2">
    <location>
        <begin position="191"/>
        <end position="248"/>
    </location>
</feature>
<feature type="compositionally biased region" description="Basic and acidic residues" evidence="2">
    <location>
        <begin position="202"/>
        <end position="217"/>
    </location>
</feature>
<reference evidence="5" key="1">
    <citation type="submission" date="2023-03" db="EMBL/GenBank/DDBJ databases">
        <authorList>
            <person name="Julca I."/>
        </authorList>
    </citation>
    <scope>NUCLEOTIDE SEQUENCE</scope>
</reference>
<dbReference type="InterPro" id="IPR006569">
    <property type="entry name" value="CID_dom"/>
</dbReference>
<feature type="compositionally biased region" description="Polar residues" evidence="2">
    <location>
        <begin position="106"/>
        <end position="117"/>
    </location>
</feature>
<dbReference type="Pfam" id="PF04818">
    <property type="entry name" value="CID"/>
    <property type="match status" value="1"/>
</dbReference>
<dbReference type="GO" id="GO:0006397">
    <property type="term" value="P:mRNA processing"/>
    <property type="evidence" value="ECO:0007669"/>
    <property type="project" value="UniProtKB-KW"/>
</dbReference>
<dbReference type="GO" id="GO:0005634">
    <property type="term" value="C:nucleus"/>
    <property type="evidence" value="ECO:0007669"/>
    <property type="project" value="UniProtKB-ARBA"/>
</dbReference>
<evidence type="ECO:0000256" key="2">
    <source>
        <dbReference type="SAM" id="MobiDB-lite"/>
    </source>
</evidence>
<dbReference type="Pfam" id="PF25123">
    <property type="entry name" value="SWAP1_C"/>
    <property type="match status" value="1"/>
</dbReference>